<dbReference type="GO" id="GO:0005524">
    <property type="term" value="F:ATP binding"/>
    <property type="evidence" value="ECO:0007669"/>
    <property type="project" value="UniProtKB-KW"/>
</dbReference>
<dbReference type="InterPro" id="IPR013656">
    <property type="entry name" value="PAS_4"/>
</dbReference>
<feature type="transmembrane region" description="Helical" evidence="13">
    <location>
        <begin position="12"/>
        <end position="36"/>
    </location>
</feature>
<feature type="domain" description="Histidine kinase" evidence="14">
    <location>
        <begin position="519"/>
        <end position="734"/>
    </location>
</feature>
<comment type="subcellular location">
    <subcellularLocation>
        <location evidence="2">Membrane</location>
        <topology evidence="2">Multi-pass membrane protein</topology>
    </subcellularLocation>
</comment>
<dbReference type="InterPro" id="IPR000014">
    <property type="entry name" value="PAS"/>
</dbReference>
<gene>
    <name evidence="15" type="ORF">ACG00X_19385</name>
</gene>
<dbReference type="InterPro" id="IPR035965">
    <property type="entry name" value="PAS-like_dom_sf"/>
</dbReference>
<evidence type="ECO:0000313" key="16">
    <source>
        <dbReference type="Proteomes" id="UP001606305"/>
    </source>
</evidence>
<dbReference type="PANTHER" id="PTHR42878">
    <property type="entry name" value="TWO-COMPONENT HISTIDINE KINASE"/>
    <property type="match status" value="1"/>
</dbReference>
<proteinExistence type="predicted"/>
<dbReference type="Pfam" id="PF08448">
    <property type="entry name" value="PAS_4"/>
    <property type="match status" value="1"/>
</dbReference>
<dbReference type="InterPro" id="IPR003594">
    <property type="entry name" value="HATPase_dom"/>
</dbReference>
<dbReference type="RefSeq" id="WP_394490554.1">
    <property type="nucleotide sequence ID" value="NZ_JBIGIA010000017.1"/>
</dbReference>
<evidence type="ECO:0000313" key="15">
    <source>
        <dbReference type="EMBL" id="MFG6459006.1"/>
    </source>
</evidence>
<evidence type="ECO:0000256" key="7">
    <source>
        <dbReference type="ARBA" id="ARBA00022741"/>
    </source>
</evidence>
<keyword evidence="9 15" id="KW-0067">ATP-binding</keyword>
<dbReference type="Pfam" id="PF02518">
    <property type="entry name" value="HATPase_c"/>
    <property type="match status" value="1"/>
</dbReference>
<dbReference type="Gene3D" id="1.10.287.130">
    <property type="match status" value="1"/>
</dbReference>
<dbReference type="CDD" id="cd00075">
    <property type="entry name" value="HATPase"/>
    <property type="match status" value="1"/>
</dbReference>
<dbReference type="EC" id="2.7.13.3" evidence="3"/>
<keyword evidence="8" id="KW-0418">Kinase</keyword>
<dbReference type="NCBIfam" id="TIGR00229">
    <property type="entry name" value="sensory_box"/>
    <property type="match status" value="1"/>
</dbReference>
<evidence type="ECO:0000256" key="13">
    <source>
        <dbReference type="SAM" id="Phobius"/>
    </source>
</evidence>
<dbReference type="Gene3D" id="3.30.450.20">
    <property type="entry name" value="PAS domain"/>
    <property type="match status" value="2"/>
</dbReference>
<dbReference type="InterPro" id="IPR004358">
    <property type="entry name" value="Sig_transdc_His_kin-like_C"/>
</dbReference>
<keyword evidence="5" id="KW-0808">Transferase</keyword>
<keyword evidence="7" id="KW-0547">Nucleotide-binding</keyword>
<reference evidence="15 16" key="1">
    <citation type="submission" date="2024-09" db="EMBL/GenBank/DDBJ databases">
        <title>Novel species of the genus Pelomonas and Roseateles isolated from streams.</title>
        <authorList>
            <person name="Lu H."/>
        </authorList>
    </citation>
    <scope>NUCLEOTIDE SEQUENCE [LARGE SCALE GENOMIC DNA]</scope>
    <source>
        <strain evidence="15 16">BYS96W</strain>
    </source>
</reference>
<dbReference type="InterPro" id="IPR050351">
    <property type="entry name" value="BphY/WalK/GraS-like"/>
</dbReference>
<keyword evidence="10 13" id="KW-1133">Transmembrane helix</keyword>
<keyword evidence="16" id="KW-1185">Reference proteome</keyword>
<dbReference type="InterPro" id="IPR036097">
    <property type="entry name" value="HisK_dim/P_sf"/>
</dbReference>
<evidence type="ECO:0000256" key="10">
    <source>
        <dbReference type="ARBA" id="ARBA00022989"/>
    </source>
</evidence>
<evidence type="ECO:0000256" key="8">
    <source>
        <dbReference type="ARBA" id="ARBA00022777"/>
    </source>
</evidence>
<keyword evidence="6 13" id="KW-0812">Transmembrane</keyword>
<dbReference type="SMART" id="SM00388">
    <property type="entry name" value="HisKA"/>
    <property type="match status" value="1"/>
</dbReference>
<evidence type="ECO:0000259" key="14">
    <source>
        <dbReference type="PROSITE" id="PS50109"/>
    </source>
</evidence>
<dbReference type="InterPro" id="IPR005467">
    <property type="entry name" value="His_kinase_dom"/>
</dbReference>
<dbReference type="SMART" id="SM00387">
    <property type="entry name" value="HATPase_c"/>
    <property type="match status" value="1"/>
</dbReference>
<dbReference type="Proteomes" id="UP001606305">
    <property type="component" value="Unassembled WGS sequence"/>
</dbReference>
<comment type="catalytic activity">
    <reaction evidence="1">
        <text>ATP + protein L-histidine = ADP + protein N-phospho-L-histidine.</text>
        <dbReference type="EC" id="2.7.13.3"/>
    </reaction>
</comment>
<dbReference type="SUPFAM" id="SSF47384">
    <property type="entry name" value="Homodimeric domain of signal transducing histidine kinase"/>
    <property type="match status" value="1"/>
</dbReference>
<keyword evidence="4" id="KW-0597">Phosphoprotein</keyword>
<keyword evidence="11" id="KW-0902">Two-component regulatory system</keyword>
<dbReference type="CDD" id="cd00082">
    <property type="entry name" value="HisKA"/>
    <property type="match status" value="1"/>
</dbReference>
<dbReference type="PRINTS" id="PR00344">
    <property type="entry name" value="BCTRLSENSOR"/>
</dbReference>
<organism evidence="15 16">
    <name type="scientific">Pelomonas nitida</name>
    <dbReference type="NCBI Taxonomy" id="3299027"/>
    <lineage>
        <taxon>Bacteria</taxon>
        <taxon>Pseudomonadati</taxon>
        <taxon>Pseudomonadota</taxon>
        <taxon>Betaproteobacteria</taxon>
        <taxon>Burkholderiales</taxon>
        <taxon>Sphaerotilaceae</taxon>
        <taxon>Roseateles</taxon>
    </lineage>
</organism>
<protein>
    <recommendedName>
        <fullName evidence="3">histidine kinase</fullName>
        <ecNumber evidence="3">2.7.13.3</ecNumber>
    </recommendedName>
</protein>
<keyword evidence="12 13" id="KW-0472">Membrane</keyword>
<dbReference type="PROSITE" id="PS51318">
    <property type="entry name" value="TAT"/>
    <property type="match status" value="1"/>
</dbReference>
<evidence type="ECO:0000256" key="6">
    <source>
        <dbReference type="ARBA" id="ARBA00022692"/>
    </source>
</evidence>
<dbReference type="CDD" id="cd00130">
    <property type="entry name" value="PAS"/>
    <property type="match status" value="1"/>
</dbReference>
<dbReference type="PANTHER" id="PTHR42878:SF7">
    <property type="entry name" value="SENSOR HISTIDINE KINASE GLRK"/>
    <property type="match status" value="1"/>
</dbReference>
<sequence>MPRIHALLPRSLLRRVMLLYAAALALLVVSGFAVFLSYAASAMLEDAEGDAQAMMALLSPAVADAAVIGDYDTIQRTLDRTIAHPLFRGAAFIDLKGGRIEVARRGHPTPVPPGWLTRLVATQEAPLSVPINVGGRHYGDVHLAIWSERVAAEIWEVAQLTAVLASIGIVAGVSLVWWPLRRWLGQLDRVRDLGARLQQGGQAVLPMATDEAPLEFQRTFEVVNQVAASLQAERAQAAVTLASIAEGVATVNRAGVVVLANPVLGRLLGCDSSALLGQPIAQQLPELSIDATPDDGWHGRRFERGERVLEASLAPVRSDRGEPAGAVIVLRDVSEQQALENRLRAELEARSHAMDAMSEMLGAAGAAAAGARAGAIEQLSSQVGDLVTRLRRQTGQLHAIFNLTPDGFIAFDAQRRVQYISPACVFLTMLPDRDLLGKDEAGLAALLQGRFAEPETQRPLRLQELREAPRIVQMAKPMQRILSLALHDGGDEETPQLLHIRDISQQFELDRLKSEFMTAAAHELRTPMTSIYGFVELLIHRELPPERHRELLQRVHRQSRAMMDILDELLDLSRIEARRALDFNFQPVCLDDLLRHTLDDFGVPPEREPPALTLAAEPLWAQVDAGKLGQALRNLLSNAYKYSPDGGPVAMRLMPVGETHVDIEVEDHGMGMTPQELDRVTERFYRADRSGAIPGTGLGMAIVKEIIELMGGSLLLRSEPGQGTTATLRLRRIAAP</sequence>
<accession>A0ABW7GAL6</accession>
<dbReference type="PROSITE" id="PS50109">
    <property type="entry name" value="HIS_KIN"/>
    <property type="match status" value="1"/>
</dbReference>
<dbReference type="InterPro" id="IPR003661">
    <property type="entry name" value="HisK_dim/P_dom"/>
</dbReference>
<evidence type="ECO:0000256" key="11">
    <source>
        <dbReference type="ARBA" id="ARBA00023012"/>
    </source>
</evidence>
<comment type="caution">
    <text evidence="15">The sequence shown here is derived from an EMBL/GenBank/DDBJ whole genome shotgun (WGS) entry which is preliminary data.</text>
</comment>
<dbReference type="SUPFAM" id="SSF55785">
    <property type="entry name" value="PYP-like sensor domain (PAS domain)"/>
    <property type="match status" value="2"/>
</dbReference>
<dbReference type="EMBL" id="JBIGIA010000017">
    <property type="protein sequence ID" value="MFG6459006.1"/>
    <property type="molecule type" value="Genomic_DNA"/>
</dbReference>
<evidence type="ECO:0000256" key="9">
    <source>
        <dbReference type="ARBA" id="ARBA00022840"/>
    </source>
</evidence>
<evidence type="ECO:0000256" key="4">
    <source>
        <dbReference type="ARBA" id="ARBA00022553"/>
    </source>
</evidence>
<dbReference type="InterPro" id="IPR006311">
    <property type="entry name" value="TAT_signal"/>
</dbReference>
<evidence type="ECO:0000256" key="2">
    <source>
        <dbReference type="ARBA" id="ARBA00004141"/>
    </source>
</evidence>
<dbReference type="Pfam" id="PF00512">
    <property type="entry name" value="HisKA"/>
    <property type="match status" value="1"/>
</dbReference>
<dbReference type="InterPro" id="IPR036890">
    <property type="entry name" value="HATPase_C_sf"/>
</dbReference>
<evidence type="ECO:0000256" key="12">
    <source>
        <dbReference type="ARBA" id="ARBA00023136"/>
    </source>
</evidence>
<dbReference type="Gene3D" id="3.30.565.10">
    <property type="entry name" value="Histidine kinase-like ATPase, C-terminal domain"/>
    <property type="match status" value="1"/>
</dbReference>
<evidence type="ECO:0000256" key="5">
    <source>
        <dbReference type="ARBA" id="ARBA00022679"/>
    </source>
</evidence>
<name>A0ABW7GAL6_9BURK</name>
<dbReference type="SMART" id="SM00091">
    <property type="entry name" value="PAS"/>
    <property type="match status" value="2"/>
</dbReference>
<evidence type="ECO:0000256" key="3">
    <source>
        <dbReference type="ARBA" id="ARBA00012438"/>
    </source>
</evidence>
<dbReference type="SUPFAM" id="SSF55874">
    <property type="entry name" value="ATPase domain of HSP90 chaperone/DNA topoisomerase II/histidine kinase"/>
    <property type="match status" value="1"/>
</dbReference>
<evidence type="ECO:0000256" key="1">
    <source>
        <dbReference type="ARBA" id="ARBA00000085"/>
    </source>
</evidence>